<dbReference type="Proteomes" id="UP000594261">
    <property type="component" value="Chromosome 1"/>
</dbReference>
<accession>A0A7N2KL16</accession>
<sequence length="130" mass="14750">MTRDDTLNERPMKRRIFAYLYDFHTFPTTTTTKTKDEQNFRVNMRAFLEKHAHLTLSHSVVVLLAFLDPVVEASSLGDGRSEVLRTRHTVTAHVSDSHKGLSDIAFTSIDDSRLVKEGDLREDSFLATPG</sequence>
<proteinExistence type="predicted"/>
<dbReference type="InParanoid" id="A0A7N2KL16"/>
<dbReference type="Gramene" id="QL01p005785:mrna">
    <property type="protein sequence ID" value="QL01p005785:mrna"/>
    <property type="gene ID" value="QL01p005785"/>
</dbReference>
<name>A0A7N2KL16_QUELO</name>
<protein>
    <submittedName>
        <fullName evidence="1">Uncharacterized protein</fullName>
    </submittedName>
</protein>
<organism evidence="1 2">
    <name type="scientific">Quercus lobata</name>
    <name type="common">Valley oak</name>
    <dbReference type="NCBI Taxonomy" id="97700"/>
    <lineage>
        <taxon>Eukaryota</taxon>
        <taxon>Viridiplantae</taxon>
        <taxon>Streptophyta</taxon>
        <taxon>Embryophyta</taxon>
        <taxon>Tracheophyta</taxon>
        <taxon>Spermatophyta</taxon>
        <taxon>Magnoliopsida</taxon>
        <taxon>eudicotyledons</taxon>
        <taxon>Gunneridae</taxon>
        <taxon>Pentapetalae</taxon>
        <taxon>rosids</taxon>
        <taxon>fabids</taxon>
        <taxon>Fagales</taxon>
        <taxon>Fagaceae</taxon>
        <taxon>Quercus</taxon>
    </lineage>
</organism>
<dbReference type="EnsemblPlants" id="QL01p005785:mrna">
    <property type="protein sequence ID" value="QL01p005785:mrna"/>
    <property type="gene ID" value="QL01p005785"/>
</dbReference>
<evidence type="ECO:0000313" key="1">
    <source>
        <dbReference type="EnsemblPlants" id="QL01p005785:mrna"/>
    </source>
</evidence>
<dbReference type="AlphaFoldDB" id="A0A7N2KL16"/>
<evidence type="ECO:0000313" key="2">
    <source>
        <dbReference type="Proteomes" id="UP000594261"/>
    </source>
</evidence>
<reference evidence="1" key="2">
    <citation type="submission" date="2021-01" db="UniProtKB">
        <authorList>
            <consortium name="EnsemblPlants"/>
        </authorList>
    </citation>
    <scope>IDENTIFICATION</scope>
</reference>
<reference evidence="1 2" key="1">
    <citation type="journal article" date="2016" name="G3 (Bethesda)">
        <title>First Draft Assembly and Annotation of the Genome of a California Endemic Oak Quercus lobata Nee (Fagaceae).</title>
        <authorList>
            <person name="Sork V.L."/>
            <person name="Fitz-Gibbon S.T."/>
            <person name="Puiu D."/>
            <person name="Crepeau M."/>
            <person name="Gugger P.F."/>
            <person name="Sherman R."/>
            <person name="Stevens K."/>
            <person name="Langley C.H."/>
            <person name="Pellegrini M."/>
            <person name="Salzberg S.L."/>
        </authorList>
    </citation>
    <scope>NUCLEOTIDE SEQUENCE [LARGE SCALE GENOMIC DNA]</scope>
    <source>
        <strain evidence="1 2">cv. SW786</strain>
    </source>
</reference>
<dbReference type="EMBL" id="LRBV02000001">
    <property type="status" value="NOT_ANNOTATED_CDS"/>
    <property type="molecule type" value="Genomic_DNA"/>
</dbReference>
<keyword evidence="2" id="KW-1185">Reference proteome</keyword>